<dbReference type="GO" id="GO:0045493">
    <property type="term" value="P:xylan catabolic process"/>
    <property type="evidence" value="ECO:0007669"/>
    <property type="project" value="InterPro"/>
</dbReference>
<keyword evidence="7" id="KW-0326">Glycosidase</keyword>
<protein>
    <recommendedName>
        <fullName evidence="9">Fibronectin type III-like domain-containing protein</fullName>
    </recommendedName>
</protein>
<evidence type="ECO:0000313" key="11">
    <source>
        <dbReference type="Proteomes" id="UP000035740"/>
    </source>
</evidence>
<evidence type="ECO:0000256" key="8">
    <source>
        <dbReference type="SAM" id="SignalP"/>
    </source>
</evidence>
<dbReference type="InterPro" id="IPR017853">
    <property type="entry name" value="GH"/>
</dbReference>
<organism evidence="10 11">
    <name type="scientific">Beta vulgaris subsp. vulgaris</name>
    <name type="common">Beet</name>
    <dbReference type="NCBI Taxonomy" id="3555"/>
    <lineage>
        <taxon>Eukaryota</taxon>
        <taxon>Viridiplantae</taxon>
        <taxon>Streptophyta</taxon>
        <taxon>Embryophyta</taxon>
        <taxon>Tracheophyta</taxon>
        <taxon>Spermatophyta</taxon>
        <taxon>Magnoliopsida</taxon>
        <taxon>eudicotyledons</taxon>
        <taxon>Gunneridae</taxon>
        <taxon>Pentapetalae</taxon>
        <taxon>Caryophyllales</taxon>
        <taxon>Chenopodiaceae</taxon>
        <taxon>Betoideae</taxon>
        <taxon>Beta</taxon>
    </lineage>
</organism>
<dbReference type="GO" id="GO:0031222">
    <property type="term" value="P:arabinan catabolic process"/>
    <property type="evidence" value="ECO:0007669"/>
    <property type="project" value="TreeGrafter"/>
</dbReference>
<feature type="chain" id="PRO_5005294518" description="Fibronectin type III-like domain-containing protein" evidence="8">
    <location>
        <begin position="31"/>
        <end position="797"/>
    </location>
</feature>
<evidence type="ECO:0000313" key="10">
    <source>
        <dbReference type="EMBL" id="KMS99157.1"/>
    </source>
</evidence>
<gene>
    <name evidence="10" type="ORF">BVRB_2g047360</name>
</gene>
<dbReference type="Gene3D" id="3.40.50.1700">
    <property type="entry name" value="Glycoside hydrolase family 3 C-terminal domain"/>
    <property type="match status" value="1"/>
</dbReference>
<evidence type="ECO:0000256" key="2">
    <source>
        <dbReference type="ARBA" id="ARBA00005336"/>
    </source>
</evidence>
<feature type="domain" description="Fibronectin type III-like" evidence="9">
    <location>
        <begin position="720"/>
        <end position="790"/>
    </location>
</feature>
<dbReference type="GO" id="GO:0009044">
    <property type="term" value="F:xylan 1,4-beta-xylosidase activity"/>
    <property type="evidence" value="ECO:0007669"/>
    <property type="project" value="InterPro"/>
</dbReference>
<dbReference type="InterPro" id="IPR026891">
    <property type="entry name" value="Fn3-like"/>
</dbReference>
<dbReference type="EMBL" id="KQ090231">
    <property type="protein sequence ID" value="KMS99157.1"/>
    <property type="molecule type" value="Genomic_DNA"/>
</dbReference>
<dbReference type="GO" id="GO:0009505">
    <property type="term" value="C:plant-type cell wall"/>
    <property type="evidence" value="ECO:0007669"/>
    <property type="project" value="TreeGrafter"/>
</dbReference>
<dbReference type="InterPro" id="IPR044993">
    <property type="entry name" value="BXL"/>
</dbReference>
<dbReference type="InterPro" id="IPR001764">
    <property type="entry name" value="Glyco_hydro_3_N"/>
</dbReference>
<dbReference type="InterPro" id="IPR036962">
    <property type="entry name" value="Glyco_hydro_3_N_sf"/>
</dbReference>
<evidence type="ECO:0000256" key="4">
    <source>
        <dbReference type="ARBA" id="ARBA00022729"/>
    </source>
</evidence>
<dbReference type="GO" id="GO:0046556">
    <property type="term" value="F:alpha-L-arabinofuranosidase activity"/>
    <property type="evidence" value="ECO:0007669"/>
    <property type="project" value="TreeGrafter"/>
</dbReference>
<dbReference type="PANTHER" id="PTHR42721:SF3">
    <property type="entry name" value="BETA-D-XYLOSIDASE 5-RELATED"/>
    <property type="match status" value="1"/>
</dbReference>
<dbReference type="OrthoDB" id="47059at2759"/>
<dbReference type="OMA" id="DERIWYF"/>
<dbReference type="InterPro" id="IPR013783">
    <property type="entry name" value="Ig-like_fold"/>
</dbReference>
<dbReference type="SUPFAM" id="SSF51445">
    <property type="entry name" value="(Trans)glycosidases"/>
    <property type="match status" value="1"/>
</dbReference>
<dbReference type="Proteomes" id="UP000035740">
    <property type="component" value="Unassembled WGS sequence"/>
</dbReference>
<name>A0A0J8BGI3_BETVV</name>
<keyword evidence="6" id="KW-0325">Glycoprotein</keyword>
<evidence type="ECO:0000256" key="6">
    <source>
        <dbReference type="ARBA" id="ARBA00023180"/>
    </source>
</evidence>
<dbReference type="InterPro" id="IPR036881">
    <property type="entry name" value="Glyco_hydro_3_C_sf"/>
</dbReference>
<evidence type="ECO:0000256" key="5">
    <source>
        <dbReference type="ARBA" id="ARBA00022801"/>
    </source>
</evidence>
<dbReference type="FunFam" id="3.20.20.300:FF:000004">
    <property type="entry name" value="probable beta-D-xylosidase 7"/>
    <property type="match status" value="1"/>
</dbReference>
<evidence type="ECO:0000256" key="1">
    <source>
        <dbReference type="ARBA" id="ARBA00004613"/>
    </source>
</evidence>
<dbReference type="AlphaFoldDB" id="A0A0J8BGI3"/>
<dbReference type="SUPFAM" id="SSF52279">
    <property type="entry name" value="Beta-D-glucan exohydrolase, C-terminal domain"/>
    <property type="match status" value="1"/>
</dbReference>
<comment type="similarity">
    <text evidence="2">Belongs to the glycosyl hydrolase 3 family.</text>
</comment>
<accession>A0A0J8BGI3</accession>
<feature type="signal peptide" evidence="8">
    <location>
        <begin position="1"/>
        <end position="30"/>
    </location>
</feature>
<dbReference type="PRINTS" id="PR00133">
    <property type="entry name" value="GLHYDRLASE3"/>
</dbReference>
<dbReference type="Gene3D" id="3.20.20.300">
    <property type="entry name" value="Glycoside hydrolase, family 3, N-terminal domain"/>
    <property type="match status" value="1"/>
</dbReference>
<dbReference type="SMART" id="SM01217">
    <property type="entry name" value="Fn3_like"/>
    <property type="match status" value="1"/>
</dbReference>
<evidence type="ECO:0000259" key="9">
    <source>
        <dbReference type="SMART" id="SM01217"/>
    </source>
</evidence>
<dbReference type="Gene3D" id="2.60.40.10">
    <property type="entry name" value="Immunoglobulins"/>
    <property type="match status" value="1"/>
</dbReference>
<dbReference type="GO" id="GO:0005576">
    <property type="term" value="C:extracellular region"/>
    <property type="evidence" value="ECO:0007669"/>
    <property type="project" value="UniProtKB-SubCell"/>
</dbReference>
<dbReference type="Pfam" id="PF14310">
    <property type="entry name" value="Fn3-like"/>
    <property type="match status" value="1"/>
</dbReference>
<keyword evidence="3" id="KW-0964">Secreted</keyword>
<sequence>MNARKTTLVLPNLIYLFFTSTLVKLGRVNSVPSRPLFACDSSNPLTKSYLFCNNKLPINQRVKDLVSRLSIDEKISQLTNSAPAIQRLGIPAYEWWSESLHGVSRHGRGYRFNGTFDENGTILNGTATIKAATMFPQIILTASSFDSQLWYRIAQAIATEARAMYNVGQGKGLTFWAPNINIFRDPRWGRGQETPGEDPLLTSRYGVSYVRGIQGYTIQGKKTSQHLQASACCKHFTAHDLDNWHGITRYTFDAKVSKQDLADTFQPPFQSCVEQGQASSIMCAYNRVNGIPSCAHYDFLTDTARGQWHFDGYIVSDCNAVPIIYEQQGYAKTPEDAVAAVLSAGMDVECGSYTTRYSRSALEQKKITEEDLDRALYNLFSVRMRLGLFNGDPRKIGSFRKIGPEQVCSEEHQNLALEAAKNSIVLLKNVNNLLPLSKAKSSSFAVIGPNADSPQVLLGNYEGFPCKTTTIHEALQLYVEGIKYHPGCNAVECSSAEVEQVVEIAKAVDYVVLVMGLDQTQEREKLDRVDLVLPGKQQSLIKSVAEAAKKPVVLVLLCGGPVDISLARDDDEVGSILWAGYPGEAGGLALAEVIFGDHNPGGRLPVTWYPKDFAQVPMTDMRMRPDKSSGYPGRTYRFYEGKKVFEFGYGLSYSTYSYEFASVTRNTLSLNLASYANPFLKGSNITQPLLISHMSKQFCETGKLIAVVRVKNNGKTPGRHPVLLFVKTGVQIDGSPIKQLIGFESVNLNEGEFKEIEFPVSPCEHLSKANKDGLMTIAKGVYFLVVGEAAYQINITA</sequence>
<reference evidence="10 11" key="1">
    <citation type="journal article" date="2014" name="Nature">
        <title>The genome of the recently domesticated crop plant sugar beet (Beta vulgaris).</title>
        <authorList>
            <person name="Dohm J.C."/>
            <person name="Minoche A.E."/>
            <person name="Holtgrawe D."/>
            <person name="Capella-Gutierrez S."/>
            <person name="Zakrzewski F."/>
            <person name="Tafer H."/>
            <person name="Rupp O."/>
            <person name="Sorensen T.R."/>
            <person name="Stracke R."/>
            <person name="Reinhardt R."/>
            <person name="Goesmann A."/>
            <person name="Kraft T."/>
            <person name="Schulz B."/>
            <person name="Stadler P.F."/>
            <person name="Schmidt T."/>
            <person name="Gabaldon T."/>
            <person name="Lehrach H."/>
            <person name="Weisshaar B."/>
            <person name="Himmelbauer H."/>
        </authorList>
    </citation>
    <scope>NUCLEOTIDE SEQUENCE [LARGE SCALE GENOMIC DNA]</scope>
    <source>
        <tissue evidence="10">Taproot</tissue>
    </source>
</reference>
<dbReference type="PANTHER" id="PTHR42721">
    <property type="entry name" value="SUGAR HYDROLASE-RELATED"/>
    <property type="match status" value="1"/>
</dbReference>
<dbReference type="FunFam" id="3.40.50.1700:FF:000001">
    <property type="entry name" value="probable beta-D-xylosidase 2"/>
    <property type="match status" value="1"/>
</dbReference>
<evidence type="ECO:0000256" key="7">
    <source>
        <dbReference type="ARBA" id="ARBA00023295"/>
    </source>
</evidence>
<proteinExistence type="inferred from homology"/>
<keyword evidence="4 8" id="KW-0732">Signal</keyword>
<evidence type="ECO:0000256" key="3">
    <source>
        <dbReference type="ARBA" id="ARBA00022525"/>
    </source>
</evidence>
<keyword evidence="5" id="KW-0378">Hydrolase</keyword>
<dbReference type="Pfam" id="PF00933">
    <property type="entry name" value="Glyco_hydro_3"/>
    <property type="match status" value="1"/>
</dbReference>
<dbReference type="InterPro" id="IPR002772">
    <property type="entry name" value="Glyco_hydro_3_C"/>
</dbReference>
<dbReference type="Pfam" id="PF01915">
    <property type="entry name" value="Glyco_hydro_3_C"/>
    <property type="match status" value="1"/>
</dbReference>
<comment type="subcellular location">
    <subcellularLocation>
        <location evidence="1">Secreted</location>
    </subcellularLocation>
</comment>
<dbReference type="eggNOG" id="ENOG502QQ55">
    <property type="taxonomic scope" value="Eukaryota"/>
</dbReference>
<dbReference type="Gramene" id="KMS99157">
    <property type="protein sequence ID" value="KMS99157"/>
    <property type="gene ID" value="BVRB_2g047360"/>
</dbReference>
<dbReference type="KEGG" id="bvg:104906315"/>
<keyword evidence="11" id="KW-1185">Reference proteome</keyword>